<dbReference type="SUPFAM" id="SSF51445">
    <property type="entry name" value="(Trans)glycosidases"/>
    <property type="match status" value="1"/>
</dbReference>
<dbReference type="InterPro" id="IPR057739">
    <property type="entry name" value="Glyco_hydro_29_N"/>
</dbReference>
<keyword evidence="4 7" id="KW-0732">Signal</keyword>
<dbReference type="InterPro" id="IPR013780">
    <property type="entry name" value="Glyco_hydro_b"/>
</dbReference>
<dbReference type="Gene3D" id="2.60.120.260">
    <property type="entry name" value="Galactose-binding domain-like"/>
    <property type="match status" value="1"/>
</dbReference>
<keyword evidence="5" id="KW-0378">Hydrolase</keyword>
<comment type="similarity">
    <text evidence="2">Belongs to the glycosyl hydrolase 29 family.</text>
</comment>
<dbReference type="GO" id="GO:0016139">
    <property type="term" value="P:glycoside catabolic process"/>
    <property type="evidence" value="ECO:0007669"/>
    <property type="project" value="TreeGrafter"/>
</dbReference>
<feature type="chain" id="PRO_5013021237" description="alpha-L-fucosidase" evidence="7">
    <location>
        <begin position="24"/>
        <end position="616"/>
    </location>
</feature>
<dbReference type="AlphaFoldDB" id="A0A1Q2HQG8"/>
<dbReference type="Pfam" id="PF01120">
    <property type="entry name" value="Alpha_L_fucos"/>
    <property type="match status" value="1"/>
</dbReference>
<dbReference type="PANTHER" id="PTHR10030">
    <property type="entry name" value="ALPHA-L-FUCOSIDASE"/>
    <property type="match status" value="1"/>
</dbReference>
<organism evidence="9 10">
    <name type="scientific">Sedimentisphaera cyanobacteriorum</name>
    <dbReference type="NCBI Taxonomy" id="1940790"/>
    <lineage>
        <taxon>Bacteria</taxon>
        <taxon>Pseudomonadati</taxon>
        <taxon>Planctomycetota</taxon>
        <taxon>Phycisphaerae</taxon>
        <taxon>Sedimentisphaerales</taxon>
        <taxon>Sedimentisphaeraceae</taxon>
        <taxon>Sedimentisphaera</taxon>
    </lineage>
</organism>
<feature type="signal peptide" evidence="7">
    <location>
        <begin position="1"/>
        <end position="23"/>
    </location>
</feature>
<dbReference type="GO" id="GO:0004560">
    <property type="term" value="F:alpha-L-fucosidase activity"/>
    <property type="evidence" value="ECO:0007669"/>
    <property type="project" value="InterPro"/>
</dbReference>
<evidence type="ECO:0000256" key="3">
    <source>
        <dbReference type="ARBA" id="ARBA00012662"/>
    </source>
</evidence>
<dbReference type="GO" id="GO:0005764">
    <property type="term" value="C:lysosome"/>
    <property type="evidence" value="ECO:0007669"/>
    <property type="project" value="TreeGrafter"/>
</dbReference>
<accession>A0A1Q2HQG8</accession>
<dbReference type="Gene3D" id="2.60.40.1180">
    <property type="entry name" value="Golgi alpha-mannosidase II"/>
    <property type="match status" value="1"/>
</dbReference>
<evidence type="ECO:0000256" key="5">
    <source>
        <dbReference type="ARBA" id="ARBA00022801"/>
    </source>
</evidence>
<comment type="function">
    <text evidence="1">Alpha-L-fucosidase is responsible for hydrolyzing the alpha-1,6-linked fucose joined to the reducing-end N-acetylglucosamine of the carbohydrate moieties of glycoproteins.</text>
</comment>
<evidence type="ECO:0000313" key="10">
    <source>
        <dbReference type="Proteomes" id="UP000188273"/>
    </source>
</evidence>
<evidence type="ECO:0000256" key="4">
    <source>
        <dbReference type="ARBA" id="ARBA00022729"/>
    </source>
</evidence>
<keyword evidence="10" id="KW-1185">Reference proteome</keyword>
<gene>
    <name evidence="9" type="ORF">L21SP3_01290</name>
</gene>
<dbReference type="RefSeq" id="WP_315850246.1">
    <property type="nucleotide sequence ID" value="NZ_CP019633.1"/>
</dbReference>
<keyword evidence="6" id="KW-0326">Glycosidase</keyword>
<dbReference type="Gene3D" id="3.20.20.80">
    <property type="entry name" value="Glycosidases"/>
    <property type="match status" value="1"/>
</dbReference>
<protein>
    <recommendedName>
        <fullName evidence="3">alpha-L-fucosidase</fullName>
        <ecNumber evidence="3">3.2.1.51</ecNumber>
    </recommendedName>
</protein>
<dbReference type="InterPro" id="IPR016286">
    <property type="entry name" value="FUC_metazoa-typ"/>
</dbReference>
<evidence type="ECO:0000256" key="7">
    <source>
        <dbReference type="SAM" id="SignalP"/>
    </source>
</evidence>
<reference evidence="10" key="1">
    <citation type="submission" date="2017-02" db="EMBL/GenBank/DDBJ databases">
        <title>Comparative genomics and description of representatives of a novel lineage of planctomycetes thriving in anoxic sediments.</title>
        <authorList>
            <person name="Spring S."/>
            <person name="Bunk B."/>
            <person name="Sproer C."/>
            <person name="Klenk H.-P."/>
        </authorList>
    </citation>
    <scope>NUCLEOTIDE SEQUENCE [LARGE SCALE GENOMIC DNA]</scope>
    <source>
        <strain evidence="10">L21-RPul-D3</strain>
    </source>
</reference>
<dbReference type="EC" id="3.2.1.51" evidence="3"/>
<dbReference type="GO" id="GO:0006004">
    <property type="term" value="P:fucose metabolic process"/>
    <property type="evidence" value="ECO:0007669"/>
    <property type="project" value="InterPro"/>
</dbReference>
<sequence precursor="true">MRNQVAVKVLLSFLIFAVFCSLAEANDTSWPYANETKEQRNQRMDWWRDARFGMFIHWGVYSVPAGIYKGHKVKGIGEWIMNRGKIPVAEYKEYAEGFNPVNYDPDKWVMLAKNAGIKYIVITSKHHDGFALYNSKVTDWDVVDATPYGKDLLKPLAEACKKHGIKLGFYYSQAQDWCHKGGAVMRVPAKAGWDNPDHEKIDKFTAEHSGHWDPAQLGSMDEYIKNIAAPQVREILTNYGDIAVLWWDTPVDMNKERADMLQPLISLQPGIITNNRLGGGYPGDLKTPEQHIPAKGLDYDWEACMTMNDTWGFKSYDHNWKSAKNLIRNLVDIASKGGNYLLNVGPTSKGEIPQESVERLKEIGKWMSVNSRSIYETTASPFAKLSWGRCTKKTYINGADLYLHIFDWPEDGKLILPGLKNKVQQAYLLENMKKLKAASVSDGVMVELPSEPLNEIDTVAVLKVKGELDIDKIIPSANAQGEIVLKAELANIHNPGYGSKAKLETINSKKNIGFWTDARVWIEWPFEVEKKAEFSVKTDVALTDKASEITIEIDDKKYRAELNPTGSYSNFKTVSIVDKITLNPGEHRLKIRPLRGKWSPVNLRDVTLKSLKISGR</sequence>
<evidence type="ECO:0000313" key="9">
    <source>
        <dbReference type="EMBL" id="AQQ09485.1"/>
    </source>
</evidence>
<feature type="domain" description="Glycoside hydrolase family 29 N-terminal" evidence="8">
    <location>
        <begin position="28"/>
        <end position="371"/>
    </location>
</feature>
<dbReference type="SUPFAM" id="SSF49785">
    <property type="entry name" value="Galactose-binding domain-like"/>
    <property type="match status" value="1"/>
</dbReference>
<evidence type="ECO:0000256" key="6">
    <source>
        <dbReference type="ARBA" id="ARBA00023295"/>
    </source>
</evidence>
<dbReference type="STRING" id="1940790.L21SP3_01290"/>
<name>A0A1Q2HQG8_9BACT</name>
<dbReference type="PANTHER" id="PTHR10030:SF37">
    <property type="entry name" value="ALPHA-L-FUCOSIDASE-RELATED"/>
    <property type="match status" value="1"/>
</dbReference>
<dbReference type="EMBL" id="CP019633">
    <property type="protein sequence ID" value="AQQ09485.1"/>
    <property type="molecule type" value="Genomic_DNA"/>
</dbReference>
<dbReference type="SMART" id="SM00812">
    <property type="entry name" value="Alpha_L_fucos"/>
    <property type="match status" value="1"/>
</dbReference>
<dbReference type="Proteomes" id="UP000188273">
    <property type="component" value="Chromosome"/>
</dbReference>
<proteinExistence type="inferred from homology"/>
<dbReference type="InterPro" id="IPR000933">
    <property type="entry name" value="Glyco_hydro_29"/>
</dbReference>
<evidence type="ECO:0000256" key="1">
    <source>
        <dbReference type="ARBA" id="ARBA00004071"/>
    </source>
</evidence>
<dbReference type="InterPro" id="IPR008979">
    <property type="entry name" value="Galactose-bd-like_sf"/>
</dbReference>
<dbReference type="KEGG" id="pbu:L21SP3_01290"/>
<dbReference type="InterPro" id="IPR017853">
    <property type="entry name" value="GH"/>
</dbReference>
<evidence type="ECO:0000259" key="8">
    <source>
        <dbReference type="Pfam" id="PF01120"/>
    </source>
</evidence>
<evidence type="ECO:0000256" key="2">
    <source>
        <dbReference type="ARBA" id="ARBA00007951"/>
    </source>
</evidence>
<dbReference type="PRINTS" id="PR00741">
    <property type="entry name" value="GLHYDRLASE29"/>
</dbReference>